<evidence type="ECO:0000259" key="3">
    <source>
        <dbReference type="PROSITE" id="PS50056"/>
    </source>
</evidence>
<proteinExistence type="inferred from homology"/>
<dbReference type="PANTHER" id="PTHR19134:SF449">
    <property type="entry name" value="TYROSINE-PROTEIN PHOSPHATASE 1"/>
    <property type="match status" value="1"/>
</dbReference>
<dbReference type="CDD" id="cd18533">
    <property type="entry name" value="PTP_fungal"/>
    <property type="match status" value="1"/>
</dbReference>
<dbReference type="PRINTS" id="PR00700">
    <property type="entry name" value="PRTYPHPHTASE"/>
</dbReference>
<keyword evidence="5" id="KW-1185">Reference proteome</keyword>
<dbReference type="SMART" id="SM00194">
    <property type="entry name" value="PTPc"/>
    <property type="match status" value="1"/>
</dbReference>
<gene>
    <name evidence="4" type="primary">PTP1</name>
    <name evidence="4" type="ORF">LPJ61_001771</name>
</gene>
<dbReference type="InterPro" id="IPR000242">
    <property type="entry name" value="PTP_cat"/>
</dbReference>
<dbReference type="PROSITE" id="PS50055">
    <property type="entry name" value="TYR_PHOSPHATASE_PTP"/>
    <property type="match status" value="1"/>
</dbReference>
<dbReference type="PROSITE" id="PS00383">
    <property type="entry name" value="TYR_PHOSPHATASE_1"/>
    <property type="match status" value="1"/>
</dbReference>
<dbReference type="PANTHER" id="PTHR19134">
    <property type="entry name" value="RECEPTOR-TYPE TYROSINE-PROTEIN PHOSPHATASE"/>
    <property type="match status" value="1"/>
</dbReference>
<feature type="domain" description="Tyrosine-protein phosphatase" evidence="2">
    <location>
        <begin position="31"/>
        <end position="298"/>
    </location>
</feature>
<dbReference type="OrthoDB" id="10253954at2759"/>
<dbReference type="InterPro" id="IPR000387">
    <property type="entry name" value="Tyr_Pase_dom"/>
</dbReference>
<evidence type="ECO:0000259" key="2">
    <source>
        <dbReference type="PROSITE" id="PS50055"/>
    </source>
</evidence>
<dbReference type="InterPro" id="IPR003595">
    <property type="entry name" value="Tyr_Pase_cat"/>
</dbReference>
<evidence type="ECO:0000313" key="5">
    <source>
        <dbReference type="Proteomes" id="UP001143981"/>
    </source>
</evidence>
<feature type="domain" description="Tyrosine specific protein phosphatases" evidence="3">
    <location>
        <begin position="211"/>
        <end position="289"/>
    </location>
</feature>
<dbReference type="AlphaFoldDB" id="A0A9W7Y9F8"/>
<reference evidence="4" key="1">
    <citation type="submission" date="2022-07" db="EMBL/GenBank/DDBJ databases">
        <title>Phylogenomic reconstructions and comparative analyses of Kickxellomycotina fungi.</title>
        <authorList>
            <person name="Reynolds N.K."/>
            <person name="Stajich J.E."/>
            <person name="Barry K."/>
            <person name="Grigoriev I.V."/>
            <person name="Crous P."/>
            <person name="Smith M.E."/>
        </authorList>
    </citation>
    <scope>NUCLEOTIDE SEQUENCE</scope>
    <source>
        <strain evidence="4">BCRC 34381</strain>
    </source>
</reference>
<comment type="similarity">
    <text evidence="1">Belongs to the protein-tyrosine phosphatase family. Non-receptor class subfamily.</text>
</comment>
<evidence type="ECO:0000313" key="4">
    <source>
        <dbReference type="EMBL" id="KAJ1733008.1"/>
    </source>
</evidence>
<dbReference type="Gene3D" id="3.90.190.10">
    <property type="entry name" value="Protein tyrosine phosphatase superfamily"/>
    <property type="match status" value="1"/>
</dbReference>
<sequence>MMTSISFLQLLDALPGRPVRELLADTFRDESERDYQRVRRALEQPDGDVSLSDSQRGRNYDLNRYSDMLPFNHNRVRLEGKHDYINASHIVLPEQISSNRYIATQGPLPHSVADFWRMVWEQRVPAIVMLARTHEAGRRKCEAYWPVAVGTELVAGDTTVVLCSERPLDDHPEVIVRRLELRHGAHSGPARTVTQLHFIGWPDERVPESPLPVLRLIRELRETVAPAADTPVIVHCSAGVGRTGTFIVIDAALDYFARSPDYPGDLVADTFRSLRSQRTTMVQTLIQYMLCYQTIAFMLNDKK</sequence>
<dbReference type="Pfam" id="PF00102">
    <property type="entry name" value="Y_phosphatase"/>
    <property type="match status" value="1"/>
</dbReference>
<dbReference type="GO" id="GO:0004725">
    <property type="term" value="F:protein tyrosine phosphatase activity"/>
    <property type="evidence" value="ECO:0007669"/>
    <property type="project" value="UniProtKB-EC"/>
</dbReference>
<dbReference type="EMBL" id="JANBOI010000175">
    <property type="protein sequence ID" value="KAJ1733008.1"/>
    <property type="molecule type" value="Genomic_DNA"/>
</dbReference>
<dbReference type="PROSITE" id="PS50056">
    <property type="entry name" value="TYR_PHOSPHATASE_2"/>
    <property type="match status" value="1"/>
</dbReference>
<dbReference type="InterPro" id="IPR016130">
    <property type="entry name" value="Tyr_Pase_AS"/>
</dbReference>
<dbReference type="SMART" id="SM00404">
    <property type="entry name" value="PTPc_motif"/>
    <property type="match status" value="1"/>
</dbReference>
<name>A0A9W7Y9F8_9FUNG</name>
<dbReference type="Proteomes" id="UP001143981">
    <property type="component" value="Unassembled WGS sequence"/>
</dbReference>
<accession>A0A9W7Y9F8</accession>
<dbReference type="SUPFAM" id="SSF52799">
    <property type="entry name" value="(Phosphotyrosine protein) phosphatases II"/>
    <property type="match status" value="1"/>
</dbReference>
<evidence type="ECO:0000256" key="1">
    <source>
        <dbReference type="ARBA" id="ARBA00009649"/>
    </source>
</evidence>
<organism evidence="4 5">
    <name type="scientific">Coemansia biformis</name>
    <dbReference type="NCBI Taxonomy" id="1286918"/>
    <lineage>
        <taxon>Eukaryota</taxon>
        <taxon>Fungi</taxon>
        <taxon>Fungi incertae sedis</taxon>
        <taxon>Zoopagomycota</taxon>
        <taxon>Kickxellomycotina</taxon>
        <taxon>Kickxellomycetes</taxon>
        <taxon>Kickxellales</taxon>
        <taxon>Kickxellaceae</taxon>
        <taxon>Coemansia</taxon>
    </lineage>
</organism>
<dbReference type="EC" id="3.1.3.48" evidence="4"/>
<protein>
    <submittedName>
        <fullName evidence="4">Tyrosine protein phosphatase 1</fullName>
        <ecNumber evidence="4">3.1.3.48</ecNumber>
    </submittedName>
</protein>
<dbReference type="InterPro" id="IPR050348">
    <property type="entry name" value="Protein-Tyr_Phosphatase"/>
</dbReference>
<keyword evidence="4" id="KW-0378">Hydrolase</keyword>
<comment type="caution">
    <text evidence="4">The sequence shown here is derived from an EMBL/GenBank/DDBJ whole genome shotgun (WGS) entry which is preliminary data.</text>
</comment>
<dbReference type="InterPro" id="IPR029021">
    <property type="entry name" value="Prot-tyrosine_phosphatase-like"/>
</dbReference>